<reference evidence="1 2" key="1">
    <citation type="submission" date="2024-07" db="EMBL/GenBank/DDBJ databases">
        <title>Section-level genome sequencing and comparative genomics of Aspergillus sections Usti and Cavernicolus.</title>
        <authorList>
            <consortium name="Lawrence Berkeley National Laboratory"/>
            <person name="Nybo J.L."/>
            <person name="Vesth T.C."/>
            <person name="Theobald S."/>
            <person name="Frisvad J.C."/>
            <person name="Larsen T.O."/>
            <person name="Kjaerboelling I."/>
            <person name="Rothschild-Mancinelli K."/>
            <person name="Lyhne E.K."/>
            <person name="Kogle M.E."/>
            <person name="Barry K."/>
            <person name="Clum A."/>
            <person name="Na H."/>
            <person name="Ledsgaard L."/>
            <person name="Lin J."/>
            <person name="Lipzen A."/>
            <person name="Kuo A."/>
            <person name="Riley R."/>
            <person name="Mondo S."/>
            <person name="LaButti K."/>
            <person name="Haridas S."/>
            <person name="Pangalinan J."/>
            <person name="Salamov A.A."/>
            <person name="Simmons B.A."/>
            <person name="Magnuson J.K."/>
            <person name="Chen J."/>
            <person name="Drula E."/>
            <person name="Henrissat B."/>
            <person name="Wiebenga A."/>
            <person name="Lubbers R.J."/>
            <person name="Gomes A.C."/>
            <person name="Macurrencykelacurrency M.R."/>
            <person name="Stajich J."/>
            <person name="Grigoriev I.V."/>
            <person name="Mortensen U.H."/>
            <person name="De vries R.P."/>
            <person name="Baker S.E."/>
            <person name="Andersen M.R."/>
        </authorList>
    </citation>
    <scope>NUCLEOTIDE SEQUENCE [LARGE SCALE GENOMIC DNA]</scope>
    <source>
        <strain evidence="1 2">CBS 756.74</strain>
    </source>
</reference>
<dbReference type="EMBL" id="JBFXLR010000018">
    <property type="protein sequence ID" value="KAL2851345.1"/>
    <property type="molecule type" value="Genomic_DNA"/>
</dbReference>
<dbReference type="GeneID" id="98162992"/>
<protein>
    <submittedName>
        <fullName evidence="1">Uncharacterized protein</fullName>
    </submittedName>
</protein>
<organism evidence="1 2">
    <name type="scientific">Aspergillus pseudodeflectus</name>
    <dbReference type="NCBI Taxonomy" id="176178"/>
    <lineage>
        <taxon>Eukaryota</taxon>
        <taxon>Fungi</taxon>
        <taxon>Dikarya</taxon>
        <taxon>Ascomycota</taxon>
        <taxon>Pezizomycotina</taxon>
        <taxon>Eurotiomycetes</taxon>
        <taxon>Eurotiomycetidae</taxon>
        <taxon>Eurotiales</taxon>
        <taxon>Aspergillaceae</taxon>
        <taxon>Aspergillus</taxon>
        <taxon>Aspergillus subgen. Nidulantes</taxon>
    </lineage>
</organism>
<sequence>MLGTSARVSIAGIPPKDDTIKGSQHPLVFLTDLDEDQKNQLIQRLQDSAGKTGQSLTLHAWHPSPETLQSTAKPGPRLDSQANIYAAAILAARAGYTGLLVADELTKRQLTGSLRVGEYPTISVVMVSIRPVPASESESVSEPRTAGDQVSILAKRTAGPTWPRGENEHEIVYQDFLGEMGSFELVPLHRKESPFADCGLALHDPDQRPFFPDSTAVMGWEKDSAAHDLAIELPGSVKHLENDHLNVFLLFRATPEEQQRTESALQEAFETAQRTLHKDNQENKSQESTKQIQVHAIPWEHHHNTGTRRQLLDLWSAYQALVPLDDIVRDIFLLDAPIHDPATVKLKVVSSTIYGGTYIAHLTPSQILPLWNTSWAGNWSRPEHETPDTELLYAPDDPFYISTPPWQPTTCSVNWVSAFYLTNKLTAEQDRAICAELFKFNRGFDWEGSGPKTACFVPWTPPTNDPTHDGTIEDMWDVFWELYTYKRGRSVPYGTSTPTFFIDQQSAIDKTVIAVYADYIFRYKDEELAREVLRDVELPKVKGIVYNRVPASQAHSLFMNVGVANMGFDEFGDRKKLGFFPRPGWPGHGVLIDADEGM</sequence>
<keyword evidence="2" id="KW-1185">Reference proteome</keyword>
<evidence type="ECO:0000313" key="1">
    <source>
        <dbReference type="EMBL" id="KAL2851345.1"/>
    </source>
</evidence>
<dbReference type="RefSeq" id="XP_070899786.1">
    <property type="nucleotide sequence ID" value="XM_071047828.1"/>
</dbReference>
<gene>
    <name evidence="1" type="ORF">BJX68DRAFT_275329</name>
</gene>
<proteinExistence type="predicted"/>
<name>A0ABR4KGE4_9EURO</name>
<dbReference type="Proteomes" id="UP001610444">
    <property type="component" value="Unassembled WGS sequence"/>
</dbReference>
<comment type="caution">
    <text evidence="1">The sequence shown here is derived from an EMBL/GenBank/DDBJ whole genome shotgun (WGS) entry which is preliminary data.</text>
</comment>
<accession>A0ABR4KGE4</accession>
<evidence type="ECO:0000313" key="2">
    <source>
        <dbReference type="Proteomes" id="UP001610444"/>
    </source>
</evidence>